<dbReference type="InterPro" id="IPR001132">
    <property type="entry name" value="SMAD_dom_Dwarfin-type"/>
</dbReference>
<feature type="domain" description="MH1" evidence="9">
    <location>
        <begin position="1"/>
        <end position="118"/>
    </location>
</feature>
<keyword evidence="12" id="KW-1185">Reference proteome</keyword>
<sequence>MKFNMSNDDEFSRKACESLIRKMKDKRSELDALIGAVSSLGNEPGPCVTIPRTLDGRLQVAGRKGFPHVVYAKIWRWPDLHKNELKHLPICACGFDLKGDNVCVNPYHYERVATPALINISGDLNCGLDTSPRETKRSMDFVGAPNGYRGPLGINNPNLDMAQLKSCLDTKDELSFANALNLNMPAASQALSLAGQTFPQLPYLPRDGENMGHVMLPPAPSMVSPKFEAKVSPYAPPTKKFPDGAIHQINVNLERNRGPEPSSISADDPRVQWASINYYEEKDHVGTTKIVETPDIFIDGFMDTLEKCRFSLGGLPNVKRSHQSAKALEYICEGVRLSMKDNGDVWLQCLGKQPLFVTSNYLDRESGRQGGDAVHKVYPGASLKVFDLMMCQHELQSISHLKMAQALQTNADQAQQGSSRWDPPPCSSTTGSIAPSYEDEKNPAPSADVGVDDMRHACVIRISFIKGWGPDYPRKLITDTPCWIEIAINRAHALLDEVARNMASILGNDMRYRH</sequence>
<evidence type="ECO:0000256" key="8">
    <source>
        <dbReference type="SAM" id="MobiDB-lite"/>
    </source>
</evidence>
<evidence type="ECO:0000313" key="11">
    <source>
        <dbReference type="EMBL" id="CAJ0569879.1"/>
    </source>
</evidence>
<dbReference type="SUPFAM" id="SSF56366">
    <property type="entry name" value="SMAD MH1 domain"/>
    <property type="match status" value="1"/>
</dbReference>
<dbReference type="InterPro" id="IPR008984">
    <property type="entry name" value="SMAD_FHA_dom_sf"/>
</dbReference>
<dbReference type="Pfam" id="PF03165">
    <property type="entry name" value="MH1"/>
    <property type="match status" value="1"/>
</dbReference>
<evidence type="ECO:0000256" key="5">
    <source>
        <dbReference type="ARBA" id="ARBA00023163"/>
    </source>
</evidence>
<evidence type="ECO:0000256" key="6">
    <source>
        <dbReference type="ARBA" id="ARBA00023242"/>
    </source>
</evidence>
<dbReference type="GO" id="GO:0000981">
    <property type="term" value="F:DNA-binding transcription factor activity, RNA polymerase II-specific"/>
    <property type="evidence" value="ECO:0007669"/>
    <property type="project" value="TreeGrafter"/>
</dbReference>
<dbReference type="GO" id="GO:0060395">
    <property type="term" value="P:SMAD protein signal transduction"/>
    <property type="evidence" value="ECO:0007669"/>
    <property type="project" value="TreeGrafter"/>
</dbReference>
<dbReference type="GO" id="GO:0071144">
    <property type="term" value="C:heteromeric SMAD protein complex"/>
    <property type="evidence" value="ECO:0007669"/>
    <property type="project" value="TreeGrafter"/>
</dbReference>
<protein>
    <recommendedName>
        <fullName evidence="7">Mothers against decapentaplegic homolog</fullName>
        <shortName evidence="7">MAD homolog</shortName>
        <shortName evidence="7">Mothers against DPP homolog</shortName>
    </recommendedName>
    <alternativeName>
        <fullName evidence="7">SMAD family member</fullName>
    </alternativeName>
</protein>
<reference evidence="11" key="1">
    <citation type="submission" date="2023-06" db="EMBL/GenBank/DDBJ databases">
        <authorList>
            <person name="Delattre M."/>
        </authorList>
    </citation>
    <scope>NUCLEOTIDE SEQUENCE</scope>
    <source>
        <strain evidence="11">AF72</strain>
    </source>
</reference>
<dbReference type="GO" id="GO:0000978">
    <property type="term" value="F:RNA polymerase II cis-regulatory region sequence-specific DNA binding"/>
    <property type="evidence" value="ECO:0007669"/>
    <property type="project" value="TreeGrafter"/>
</dbReference>
<dbReference type="GO" id="GO:0030154">
    <property type="term" value="P:cell differentiation"/>
    <property type="evidence" value="ECO:0007669"/>
    <property type="project" value="TreeGrafter"/>
</dbReference>
<dbReference type="GO" id="GO:0009791">
    <property type="term" value="P:post-embryonic development"/>
    <property type="evidence" value="ECO:0007669"/>
    <property type="project" value="UniProtKB-ARBA"/>
</dbReference>
<evidence type="ECO:0000256" key="1">
    <source>
        <dbReference type="ARBA" id="ARBA00005545"/>
    </source>
</evidence>
<dbReference type="GO" id="GO:0030509">
    <property type="term" value="P:BMP signaling pathway"/>
    <property type="evidence" value="ECO:0007669"/>
    <property type="project" value="TreeGrafter"/>
</dbReference>
<dbReference type="GO" id="GO:0070411">
    <property type="term" value="F:I-SMAD binding"/>
    <property type="evidence" value="ECO:0007669"/>
    <property type="project" value="TreeGrafter"/>
</dbReference>
<dbReference type="PROSITE" id="PS51075">
    <property type="entry name" value="MH1"/>
    <property type="match status" value="1"/>
</dbReference>
<dbReference type="InterPro" id="IPR013019">
    <property type="entry name" value="MAD_homology_MH1"/>
</dbReference>
<dbReference type="SMART" id="SM00524">
    <property type="entry name" value="DWB"/>
    <property type="match status" value="1"/>
</dbReference>
<proteinExistence type="inferred from homology"/>
<keyword evidence="5 7" id="KW-0804">Transcription</keyword>
<feature type="compositionally biased region" description="Polar residues" evidence="8">
    <location>
        <begin position="409"/>
        <end position="419"/>
    </location>
</feature>
<feature type="domain" description="MH2" evidence="10">
    <location>
        <begin position="273"/>
        <end position="514"/>
    </location>
</feature>
<dbReference type="GO" id="GO:0005737">
    <property type="term" value="C:cytoplasm"/>
    <property type="evidence" value="ECO:0007669"/>
    <property type="project" value="UniProtKB-SubCell"/>
</dbReference>
<feature type="region of interest" description="Disordered" evidence="8">
    <location>
        <begin position="409"/>
        <end position="448"/>
    </location>
</feature>
<dbReference type="GO" id="GO:0051239">
    <property type="term" value="P:regulation of multicellular organismal process"/>
    <property type="evidence" value="ECO:0007669"/>
    <property type="project" value="UniProtKB-ARBA"/>
</dbReference>
<dbReference type="GO" id="GO:0046872">
    <property type="term" value="F:metal ion binding"/>
    <property type="evidence" value="ECO:0007669"/>
    <property type="project" value="UniProtKB-KW"/>
</dbReference>
<dbReference type="Proteomes" id="UP001177023">
    <property type="component" value="Unassembled WGS sequence"/>
</dbReference>
<dbReference type="GO" id="GO:0050793">
    <property type="term" value="P:regulation of developmental process"/>
    <property type="evidence" value="ECO:0007669"/>
    <property type="project" value="UniProtKB-ARBA"/>
</dbReference>
<comment type="similarity">
    <text evidence="1 7">Belongs to the dwarfin/SMAD family.</text>
</comment>
<evidence type="ECO:0000256" key="3">
    <source>
        <dbReference type="ARBA" id="ARBA00022833"/>
    </source>
</evidence>
<dbReference type="GO" id="GO:0009653">
    <property type="term" value="P:anatomical structure morphogenesis"/>
    <property type="evidence" value="ECO:0007669"/>
    <property type="project" value="TreeGrafter"/>
</dbReference>
<keyword evidence="7" id="KW-0963">Cytoplasm</keyword>
<comment type="caution">
    <text evidence="11">The sequence shown here is derived from an EMBL/GenBank/DDBJ whole genome shotgun (WGS) entry which is preliminary data.</text>
</comment>
<dbReference type="Gene3D" id="2.60.200.10">
    <property type="match status" value="1"/>
</dbReference>
<dbReference type="EMBL" id="CATQJA010002173">
    <property type="protein sequence ID" value="CAJ0569879.1"/>
    <property type="molecule type" value="Genomic_DNA"/>
</dbReference>
<evidence type="ECO:0000259" key="9">
    <source>
        <dbReference type="PROSITE" id="PS51075"/>
    </source>
</evidence>
<accession>A0AA36CIU8</accession>
<dbReference type="Pfam" id="PF03166">
    <property type="entry name" value="MH2"/>
    <property type="match status" value="1"/>
</dbReference>
<evidence type="ECO:0000256" key="7">
    <source>
        <dbReference type="RuleBase" id="RU361195"/>
    </source>
</evidence>
<keyword evidence="6 7" id="KW-0539">Nucleus</keyword>
<dbReference type="PANTHER" id="PTHR13703">
    <property type="entry name" value="SMAD"/>
    <property type="match status" value="1"/>
</dbReference>
<evidence type="ECO:0000259" key="10">
    <source>
        <dbReference type="PROSITE" id="PS51076"/>
    </source>
</evidence>
<gene>
    <name evidence="11" type="ORF">MSPICULIGERA_LOCUS8335</name>
</gene>
<dbReference type="CDD" id="cd10492">
    <property type="entry name" value="MH1_SMAD_4"/>
    <property type="match status" value="1"/>
</dbReference>
<keyword evidence="4 7" id="KW-0805">Transcription regulation</keyword>
<dbReference type="InterPro" id="IPR036578">
    <property type="entry name" value="SMAD_MH1_sf"/>
</dbReference>
<dbReference type="SMART" id="SM00523">
    <property type="entry name" value="DWA"/>
    <property type="match status" value="1"/>
</dbReference>
<dbReference type="InterPro" id="IPR003619">
    <property type="entry name" value="MAD_homology1_Dwarfin-type"/>
</dbReference>
<dbReference type="SUPFAM" id="SSF49879">
    <property type="entry name" value="SMAD/FHA domain"/>
    <property type="match status" value="1"/>
</dbReference>
<dbReference type="PANTHER" id="PTHR13703:SF62">
    <property type="entry name" value="SMAD PROTEIN DAF-3"/>
    <property type="match status" value="1"/>
</dbReference>
<dbReference type="InterPro" id="IPR013790">
    <property type="entry name" value="Dwarfin"/>
</dbReference>
<organism evidence="11 12">
    <name type="scientific">Mesorhabditis spiculigera</name>
    <dbReference type="NCBI Taxonomy" id="96644"/>
    <lineage>
        <taxon>Eukaryota</taxon>
        <taxon>Metazoa</taxon>
        <taxon>Ecdysozoa</taxon>
        <taxon>Nematoda</taxon>
        <taxon>Chromadorea</taxon>
        <taxon>Rhabditida</taxon>
        <taxon>Rhabditina</taxon>
        <taxon>Rhabditomorpha</taxon>
        <taxon>Rhabditoidea</taxon>
        <taxon>Rhabditidae</taxon>
        <taxon>Mesorhabditinae</taxon>
        <taxon>Mesorhabditis</taxon>
    </lineage>
</organism>
<dbReference type="Gene3D" id="3.90.520.10">
    <property type="entry name" value="SMAD MH1 domain"/>
    <property type="match status" value="1"/>
</dbReference>
<comment type="subcellular location">
    <subcellularLocation>
        <location evidence="7">Cytoplasm</location>
    </subcellularLocation>
    <subcellularLocation>
        <location evidence="7">Nucleus</location>
    </subcellularLocation>
</comment>
<name>A0AA36CIU8_9BILA</name>
<dbReference type="PROSITE" id="PS51076">
    <property type="entry name" value="MH2"/>
    <property type="match status" value="1"/>
</dbReference>
<evidence type="ECO:0000256" key="2">
    <source>
        <dbReference type="ARBA" id="ARBA00022723"/>
    </source>
</evidence>
<feature type="non-terminal residue" evidence="11">
    <location>
        <position position="514"/>
    </location>
</feature>
<evidence type="ECO:0000256" key="4">
    <source>
        <dbReference type="ARBA" id="ARBA00023015"/>
    </source>
</evidence>
<keyword evidence="2" id="KW-0479">Metal-binding</keyword>
<evidence type="ECO:0000313" key="12">
    <source>
        <dbReference type="Proteomes" id="UP001177023"/>
    </source>
</evidence>
<keyword evidence="3" id="KW-0862">Zinc</keyword>
<dbReference type="AlphaFoldDB" id="A0AA36CIU8"/>
<dbReference type="InterPro" id="IPR017855">
    <property type="entry name" value="SMAD-like_dom_sf"/>
</dbReference>